<dbReference type="AlphaFoldDB" id="Q98S37"/>
<organism evidence="1 2">
    <name type="scientific">Guillardia theta</name>
    <name type="common">Cryptophyte</name>
    <name type="synonym">Cryptomonas phi</name>
    <dbReference type="NCBI Taxonomy" id="55529"/>
    <lineage>
        <taxon>Eukaryota</taxon>
        <taxon>Cryptophyceae</taxon>
        <taxon>Pyrenomonadales</taxon>
        <taxon>Geminigeraceae</taxon>
        <taxon>Guillardia</taxon>
    </lineage>
</organism>
<dbReference type="PIR" id="G90131">
    <property type="entry name" value="G90131"/>
</dbReference>
<reference evidence="1 2" key="1">
    <citation type="journal article" date="2001" name="Nature">
        <title>The highly reduced genome of an enslaved algal nucleus.</title>
        <authorList>
            <person name="Douglas S."/>
            <person name="Zauner S."/>
            <person name="Fraunholz M."/>
            <person name="Beaton M."/>
            <person name="Penny S."/>
            <person name="Deng L."/>
            <person name="Wu X."/>
            <person name="Reith M."/>
            <person name="Cavalier-Smith T."/>
            <person name="Maier U."/>
        </authorList>
    </citation>
    <scope>NUCLEOTIDE SEQUENCE [LARGE SCALE GENOMIC DNA]</scope>
</reference>
<dbReference type="Proteomes" id="UP000242167">
    <property type="component" value="Nucleomorph 3"/>
</dbReference>
<dbReference type="GeneID" id="857219"/>
<gene>
    <name evidence="1" type="primary">orf62</name>
</gene>
<proteinExistence type="predicted"/>
<sequence>MNLIFVYVKFLIDKTIIFELFLNLIFTNINFNKNSNMSGLNFLLLALSLEINEITHNSFSLG</sequence>
<dbReference type="RefSeq" id="XP_001713437.1">
    <property type="nucleotide sequence ID" value="XM_001713385.1"/>
</dbReference>
<evidence type="ECO:0000313" key="2">
    <source>
        <dbReference type="Proteomes" id="UP000242167"/>
    </source>
</evidence>
<evidence type="ECO:0000313" key="1">
    <source>
        <dbReference type="EMBL" id="AAK39746.1"/>
    </source>
</evidence>
<protein>
    <submittedName>
        <fullName evidence="1">Uncharacterized protein</fullName>
    </submittedName>
</protein>
<name>Q98S37_GUITH</name>
<keyword evidence="1" id="KW-0542">Nucleomorph</keyword>
<geneLocation type="nucleomorph" evidence="1"/>
<accession>Q98S37</accession>
<dbReference type="EMBL" id="AF083031">
    <property type="protein sequence ID" value="AAK39746.1"/>
    <property type="molecule type" value="Genomic_DNA"/>
</dbReference>